<dbReference type="EMBL" id="QSRJ01000004">
    <property type="protein sequence ID" value="RGL10668.1"/>
    <property type="molecule type" value="Genomic_DNA"/>
</dbReference>
<dbReference type="Pfam" id="PF00881">
    <property type="entry name" value="Nitroreductase"/>
    <property type="match status" value="1"/>
</dbReference>
<dbReference type="CDD" id="cd20609">
    <property type="entry name" value="nitroreductase"/>
    <property type="match status" value="1"/>
</dbReference>
<keyword evidence="3" id="KW-0285">Flavoprotein</keyword>
<dbReference type="Gene3D" id="3.40.109.10">
    <property type="entry name" value="NADH Oxidase"/>
    <property type="match status" value="1"/>
</dbReference>
<accession>A0A3E4QUK5</accession>
<evidence type="ECO:0000256" key="3">
    <source>
        <dbReference type="ARBA" id="ARBA00022630"/>
    </source>
</evidence>
<reference evidence="7 8" key="1">
    <citation type="submission" date="2018-08" db="EMBL/GenBank/DDBJ databases">
        <title>A genome reference for cultivated species of the human gut microbiota.</title>
        <authorList>
            <person name="Zou Y."/>
            <person name="Xue W."/>
            <person name="Luo G."/>
        </authorList>
    </citation>
    <scope>NUCLEOTIDE SEQUENCE [LARGE SCALE GENOMIC DNA]</scope>
    <source>
        <strain evidence="7 8">TF08-14</strain>
    </source>
</reference>
<evidence type="ECO:0000313" key="8">
    <source>
        <dbReference type="Proteomes" id="UP000260943"/>
    </source>
</evidence>
<gene>
    <name evidence="7" type="ORF">DXC81_04115</name>
</gene>
<dbReference type="InterPro" id="IPR000415">
    <property type="entry name" value="Nitroreductase-like"/>
</dbReference>
<comment type="similarity">
    <text evidence="2">Belongs to the nitroreductase family.</text>
</comment>
<dbReference type="RefSeq" id="WP_117679309.1">
    <property type="nucleotide sequence ID" value="NZ_QSRJ01000004.1"/>
</dbReference>
<dbReference type="PANTHER" id="PTHR43673:SF2">
    <property type="entry name" value="NITROREDUCTASE"/>
    <property type="match status" value="1"/>
</dbReference>
<evidence type="ECO:0000259" key="6">
    <source>
        <dbReference type="Pfam" id="PF00881"/>
    </source>
</evidence>
<dbReference type="Proteomes" id="UP000260943">
    <property type="component" value="Unassembled WGS sequence"/>
</dbReference>
<dbReference type="AlphaFoldDB" id="A0A3E4QUK5"/>
<dbReference type="SUPFAM" id="SSF55469">
    <property type="entry name" value="FMN-dependent nitroreductase-like"/>
    <property type="match status" value="1"/>
</dbReference>
<dbReference type="PANTHER" id="PTHR43673">
    <property type="entry name" value="NAD(P)H NITROREDUCTASE YDGI-RELATED"/>
    <property type="match status" value="1"/>
</dbReference>
<keyword evidence="4" id="KW-0288">FMN</keyword>
<keyword evidence="5" id="KW-0560">Oxidoreductase</keyword>
<comment type="cofactor">
    <cofactor evidence="1">
        <name>FMN</name>
        <dbReference type="ChEBI" id="CHEBI:58210"/>
    </cofactor>
</comment>
<evidence type="ECO:0000256" key="4">
    <source>
        <dbReference type="ARBA" id="ARBA00022643"/>
    </source>
</evidence>
<evidence type="ECO:0000256" key="1">
    <source>
        <dbReference type="ARBA" id="ARBA00001917"/>
    </source>
</evidence>
<evidence type="ECO:0000313" key="7">
    <source>
        <dbReference type="EMBL" id="RGL10668.1"/>
    </source>
</evidence>
<name>A0A3E4QUK5_9ACTN</name>
<evidence type="ECO:0000256" key="5">
    <source>
        <dbReference type="ARBA" id="ARBA00023002"/>
    </source>
</evidence>
<sequence length="178" mass="19768">MAFSNLTLTRYSCRDYQNRPVEDEKIAQIIEAGRLAPSACNNHPTRVIVCDTPALKGKAAKAAHHFAKDGSVFGAPLVLLVCAKEQVAWTRKYDSMNAAQIDSAIVTDQMMMQAVDLGLQTCWVCHFDPRIAIDEFDLPQDAYPIHMLTVGYAADAIAEPEKREERAIAKEDFLNVRA</sequence>
<protein>
    <recommendedName>
        <fullName evidence="6">Nitroreductase domain-containing protein</fullName>
    </recommendedName>
</protein>
<proteinExistence type="inferred from homology"/>
<organism evidence="7 8">
    <name type="scientific">Collinsella tanakaei</name>
    <dbReference type="NCBI Taxonomy" id="626935"/>
    <lineage>
        <taxon>Bacteria</taxon>
        <taxon>Bacillati</taxon>
        <taxon>Actinomycetota</taxon>
        <taxon>Coriobacteriia</taxon>
        <taxon>Coriobacteriales</taxon>
        <taxon>Coriobacteriaceae</taxon>
        <taxon>Collinsella</taxon>
    </lineage>
</organism>
<dbReference type="InterPro" id="IPR029479">
    <property type="entry name" value="Nitroreductase"/>
</dbReference>
<dbReference type="GO" id="GO:0016491">
    <property type="term" value="F:oxidoreductase activity"/>
    <property type="evidence" value="ECO:0007669"/>
    <property type="project" value="UniProtKB-KW"/>
</dbReference>
<comment type="caution">
    <text evidence="7">The sequence shown here is derived from an EMBL/GenBank/DDBJ whole genome shotgun (WGS) entry which is preliminary data.</text>
</comment>
<evidence type="ECO:0000256" key="2">
    <source>
        <dbReference type="ARBA" id="ARBA00007118"/>
    </source>
</evidence>
<feature type="domain" description="Nitroreductase" evidence="6">
    <location>
        <begin position="9"/>
        <end position="66"/>
    </location>
</feature>